<feature type="transmembrane region" description="Helical" evidence="7">
    <location>
        <begin position="45"/>
        <end position="67"/>
    </location>
</feature>
<keyword evidence="9" id="KW-1185">Reference proteome</keyword>
<keyword evidence="4" id="KW-0326">Glycosidase</keyword>
<dbReference type="PATRIC" id="fig|679200.3.peg.1348"/>
<protein>
    <recommendedName>
        <fullName evidence="10">Glycoside hydrolase</fullName>
    </recommendedName>
</protein>
<dbReference type="SUPFAM" id="SSF51445">
    <property type="entry name" value="(Trans)glycosidases"/>
    <property type="match status" value="1"/>
</dbReference>
<dbReference type="PANTHER" id="PTHR34135:SF2">
    <property type="entry name" value="LYSOZYME"/>
    <property type="match status" value="1"/>
</dbReference>
<keyword evidence="7" id="KW-0472">Membrane</keyword>
<dbReference type="SMART" id="SM00641">
    <property type="entry name" value="Glyco_25"/>
    <property type="match status" value="1"/>
</dbReference>
<reference evidence="8 9" key="1">
    <citation type="submission" date="2011-08" db="EMBL/GenBank/DDBJ databases">
        <title>The Genome Sequence of Johnsonella ignava ATCC 51276.</title>
        <authorList>
            <consortium name="The Broad Institute Genome Sequencing Platform"/>
            <person name="Earl A."/>
            <person name="Ward D."/>
            <person name="Feldgarden M."/>
            <person name="Gevers D."/>
            <person name="Izard J."/>
            <person name="Blanton J.M."/>
            <person name="Baranova O.V."/>
            <person name="Dewhirst F.E."/>
            <person name="Young S.K."/>
            <person name="Zeng Q."/>
            <person name="Gargeya S."/>
            <person name="Fitzgerald M."/>
            <person name="Haas B."/>
            <person name="Abouelleil A."/>
            <person name="Alvarado L."/>
            <person name="Arachchi H.M."/>
            <person name="Berlin A."/>
            <person name="Brown A."/>
            <person name="Chapman S.B."/>
            <person name="Chen Z."/>
            <person name="Dunbar C."/>
            <person name="Freedman E."/>
            <person name="Gearin G."/>
            <person name="Gellesch M."/>
            <person name="Goldberg J."/>
            <person name="Griggs A."/>
            <person name="Gujja S."/>
            <person name="Heiman D."/>
            <person name="Howarth C."/>
            <person name="Larson L."/>
            <person name="Lui A."/>
            <person name="MacDonald P.J.P."/>
            <person name="Montmayeur A."/>
            <person name="Murphy C."/>
            <person name="Neiman D."/>
            <person name="Pearson M."/>
            <person name="Priest M."/>
            <person name="Roberts A."/>
            <person name="Saif S."/>
            <person name="Shea T."/>
            <person name="Shenoy N."/>
            <person name="Sisk P."/>
            <person name="Stolte C."/>
            <person name="Sykes S."/>
            <person name="Wortman J."/>
            <person name="Nusbaum C."/>
            <person name="Birren B."/>
        </authorList>
    </citation>
    <scope>NUCLEOTIDE SEQUENCE [LARGE SCALE GENOMIC DNA]</scope>
    <source>
        <strain evidence="8 9">ATCC 51276</strain>
    </source>
</reference>
<dbReference type="GO" id="GO:0009253">
    <property type="term" value="P:peptidoglycan catabolic process"/>
    <property type="evidence" value="ECO:0007669"/>
    <property type="project" value="InterPro"/>
</dbReference>
<dbReference type="OrthoDB" id="9783374at2"/>
<feature type="repeat" description="Cell wall-binding" evidence="5">
    <location>
        <begin position="434"/>
        <end position="453"/>
    </location>
</feature>
<dbReference type="InterPro" id="IPR017853">
    <property type="entry name" value="GH"/>
</dbReference>
<feature type="repeat" description="Cell wall-binding" evidence="5">
    <location>
        <begin position="394"/>
        <end position="413"/>
    </location>
</feature>
<sequence>MKKLPLCTESDKTGVSIGAKHSCGNSKSWAEYTDRNAGSVNKKRYFGLKSAVFSALTAAFTFTWALYPHTDVSAKQWGMQSPGVYKLIDGSTLNGVVARGIDVSHWQGKIDWKAVAADDVKFVMLGTRSQGRPDPTFDYNASSAHKEGIALGAYIYSYATNTKQAEAEADLVLNLIKDYPISYPVAFDAEDEATLGKLPKSQITAIILTFTNKIRAAGYYPIIYANDYWIANKLDLDALAGIDIWVARYNKRHAYSKPVMWQATETGSVNGIKGNVDIDFQYKDFSSVIPKDTTRTIAGKTYYYRDYVLQKDTLITDEKGQKIYIDKNGNAITGWSVVDGKKFYYDPSTGKTVTSWFKVGDTWYFFDKDGVLQTGWLNKDKLWYLLSSDNGSMQTGWVKDNNIYYYFDASGVMQTGWVLHDSQWYYLNSSGAMQTGYIVVNDNRYYLDTDGHMLKNTNIVHEGSIFVIDENGVMGPPIGTSQSPEGTKISSKNIDKSKSVDMVYEQRIESSAAFEAATETSPAQTKAAHKSKNKKGSKKSKNKDTVTDDENCPDGCTNANVDTKSPGQP</sequence>
<dbReference type="PROSITE" id="PS51904">
    <property type="entry name" value="GLYCOSYL_HYDROL_F25_2"/>
    <property type="match status" value="1"/>
</dbReference>
<evidence type="ECO:0000256" key="5">
    <source>
        <dbReference type="PROSITE-ProRule" id="PRU00591"/>
    </source>
</evidence>
<comment type="similarity">
    <text evidence="1">Belongs to the glycosyl hydrolase 25 family.</text>
</comment>
<feature type="compositionally biased region" description="Polar residues" evidence="6">
    <location>
        <begin position="557"/>
        <end position="569"/>
    </location>
</feature>
<dbReference type="Proteomes" id="UP000003011">
    <property type="component" value="Unassembled WGS sequence"/>
</dbReference>
<dbReference type="EMBL" id="ACZL01000021">
    <property type="protein sequence ID" value="EHI55550.1"/>
    <property type="molecule type" value="Genomic_DNA"/>
</dbReference>
<dbReference type="eggNOG" id="COG5263">
    <property type="taxonomic scope" value="Bacteria"/>
</dbReference>
<feature type="repeat" description="Cell wall-binding" evidence="5">
    <location>
        <begin position="353"/>
        <end position="372"/>
    </location>
</feature>
<keyword evidence="3" id="KW-0378">Hydrolase</keyword>
<dbReference type="RefSeq" id="WP_005540776.1">
    <property type="nucleotide sequence ID" value="NZ_JH378832.1"/>
</dbReference>
<evidence type="ECO:0000256" key="3">
    <source>
        <dbReference type="ARBA" id="ARBA00022801"/>
    </source>
</evidence>
<name>G5GI75_9FIRM</name>
<dbReference type="Pfam" id="PF19127">
    <property type="entry name" value="Choline_bind_3"/>
    <property type="match status" value="2"/>
</dbReference>
<dbReference type="InterPro" id="IPR018337">
    <property type="entry name" value="Cell_wall/Cho-bd_repeat"/>
</dbReference>
<comment type="caution">
    <text evidence="8">The sequence shown here is derived from an EMBL/GenBank/DDBJ whole genome shotgun (WGS) entry which is preliminary data.</text>
</comment>
<dbReference type="Gene3D" id="3.20.20.80">
    <property type="entry name" value="Glycosidases"/>
    <property type="match status" value="1"/>
</dbReference>
<dbReference type="GO" id="GO:0016052">
    <property type="term" value="P:carbohydrate catabolic process"/>
    <property type="evidence" value="ECO:0007669"/>
    <property type="project" value="TreeGrafter"/>
</dbReference>
<keyword evidence="7" id="KW-0812">Transmembrane</keyword>
<dbReference type="Pfam" id="PF01183">
    <property type="entry name" value="Glyco_hydro_25"/>
    <property type="match status" value="1"/>
</dbReference>
<dbReference type="HOGENOM" id="CLU_023907_0_0_9"/>
<evidence type="ECO:0008006" key="10">
    <source>
        <dbReference type="Google" id="ProtNLM"/>
    </source>
</evidence>
<evidence type="ECO:0000313" key="8">
    <source>
        <dbReference type="EMBL" id="EHI55550.1"/>
    </source>
</evidence>
<dbReference type="Gene3D" id="2.10.270.10">
    <property type="entry name" value="Cholin Binding"/>
    <property type="match status" value="2"/>
</dbReference>
<dbReference type="InterPro" id="IPR018077">
    <property type="entry name" value="Glyco_hydro_fam25_subgr"/>
</dbReference>
<dbReference type="CDD" id="cd06414">
    <property type="entry name" value="GH25_LytC-like"/>
    <property type="match status" value="1"/>
</dbReference>
<dbReference type="PANTHER" id="PTHR34135">
    <property type="entry name" value="LYSOZYME"/>
    <property type="match status" value="1"/>
</dbReference>
<dbReference type="GO" id="GO:0016998">
    <property type="term" value="P:cell wall macromolecule catabolic process"/>
    <property type="evidence" value="ECO:0007669"/>
    <property type="project" value="InterPro"/>
</dbReference>
<organism evidence="8 9">
    <name type="scientific">Johnsonella ignava ATCC 51276</name>
    <dbReference type="NCBI Taxonomy" id="679200"/>
    <lineage>
        <taxon>Bacteria</taxon>
        <taxon>Bacillati</taxon>
        <taxon>Bacillota</taxon>
        <taxon>Clostridia</taxon>
        <taxon>Lachnospirales</taxon>
        <taxon>Lachnospiraceae</taxon>
        <taxon>Johnsonella</taxon>
    </lineage>
</organism>
<dbReference type="InterPro" id="IPR002053">
    <property type="entry name" value="Glyco_hydro_25"/>
</dbReference>
<accession>G5GI75</accession>
<dbReference type="SUPFAM" id="SSF69360">
    <property type="entry name" value="Cell wall binding repeat"/>
    <property type="match status" value="1"/>
</dbReference>
<feature type="compositionally biased region" description="Basic residues" evidence="6">
    <location>
        <begin position="527"/>
        <end position="541"/>
    </location>
</feature>
<evidence type="ECO:0000313" key="9">
    <source>
        <dbReference type="Proteomes" id="UP000003011"/>
    </source>
</evidence>
<gene>
    <name evidence="8" type="ORF">HMPREF9333_01265</name>
</gene>
<evidence type="ECO:0000256" key="1">
    <source>
        <dbReference type="ARBA" id="ARBA00010646"/>
    </source>
</evidence>
<feature type="compositionally biased region" description="Low complexity" evidence="6">
    <location>
        <begin position="513"/>
        <end position="523"/>
    </location>
</feature>
<keyword evidence="2" id="KW-0677">Repeat</keyword>
<keyword evidence="7" id="KW-1133">Transmembrane helix</keyword>
<dbReference type="eggNOG" id="COG3757">
    <property type="taxonomic scope" value="Bacteria"/>
</dbReference>
<dbReference type="GO" id="GO:0003796">
    <property type="term" value="F:lysozyme activity"/>
    <property type="evidence" value="ECO:0007669"/>
    <property type="project" value="InterPro"/>
</dbReference>
<evidence type="ECO:0000256" key="6">
    <source>
        <dbReference type="SAM" id="MobiDB-lite"/>
    </source>
</evidence>
<evidence type="ECO:0000256" key="7">
    <source>
        <dbReference type="SAM" id="Phobius"/>
    </source>
</evidence>
<dbReference type="Pfam" id="PF01473">
    <property type="entry name" value="Choline_bind_1"/>
    <property type="match status" value="1"/>
</dbReference>
<dbReference type="STRING" id="679200.HMPREF9333_01265"/>
<dbReference type="AlphaFoldDB" id="G5GI75"/>
<dbReference type="PROSITE" id="PS51170">
    <property type="entry name" value="CW"/>
    <property type="match status" value="4"/>
</dbReference>
<evidence type="ECO:0000256" key="4">
    <source>
        <dbReference type="ARBA" id="ARBA00023295"/>
    </source>
</evidence>
<feature type="repeat" description="Cell wall-binding" evidence="5">
    <location>
        <begin position="414"/>
        <end position="433"/>
    </location>
</feature>
<proteinExistence type="inferred from homology"/>
<feature type="region of interest" description="Disordered" evidence="6">
    <location>
        <begin position="513"/>
        <end position="569"/>
    </location>
</feature>
<evidence type="ECO:0000256" key="2">
    <source>
        <dbReference type="ARBA" id="ARBA00022737"/>
    </source>
</evidence>